<accession>A0A1H9VAS9</accession>
<sequence length="69" mass="8103">MEFYKEYADTFEASAMQKLNLDIKNNPQWKSEVQGYTVTERKTPYTPDFSYVLVRWVGLSTTPFKGDKL</sequence>
<reference evidence="1 2" key="1">
    <citation type="submission" date="2016-10" db="EMBL/GenBank/DDBJ databases">
        <authorList>
            <person name="de Groot N.N."/>
        </authorList>
    </citation>
    <scope>NUCLEOTIDE SEQUENCE [LARGE SCALE GENOMIC DNA]</scope>
    <source>
        <strain evidence="1 2">VTM2R47</strain>
    </source>
</reference>
<proteinExistence type="predicted"/>
<protein>
    <submittedName>
        <fullName evidence="1">Uncharacterized protein</fullName>
    </submittedName>
</protein>
<gene>
    <name evidence="1" type="ORF">SAMN04487840_12129</name>
</gene>
<dbReference type="RefSeq" id="WP_074628247.1">
    <property type="nucleotide sequence ID" value="NZ_FOGM01000021.1"/>
</dbReference>
<organism evidence="1 2">
    <name type="scientific">Streptococcus gallolyticus</name>
    <dbReference type="NCBI Taxonomy" id="315405"/>
    <lineage>
        <taxon>Bacteria</taxon>
        <taxon>Bacillati</taxon>
        <taxon>Bacillota</taxon>
        <taxon>Bacilli</taxon>
        <taxon>Lactobacillales</taxon>
        <taxon>Streptococcaceae</taxon>
        <taxon>Streptococcus</taxon>
    </lineage>
</organism>
<name>A0A1H9VAS9_9STRE</name>
<dbReference type="AlphaFoldDB" id="A0A1H9VAS9"/>
<evidence type="ECO:0000313" key="2">
    <source>
        <dbReference type="Proteomes" id="UP000182712"/>
    </source>
</evidence>
<dbReference type="EMBL" id="FOGM01000021">
    <property type="protein sequence ID" value="SES18775.1"/>
    <property type="molecule type" value="Genomic_DNA"/>
</dbReference>
<evidence type="ECO:0000313" key="1">
    <source>
        <dbReference type="EMBL" id="SES18775.1"/>
    </source>
</evidence>
<dbReference type="Proteomes" id="UP000182712">
    <property type="component" value="Unassembled WGS sequence"/>
</dbReference>